<evidence type="ECO:0000256" key="1">
    <source>
        <dbReference type="ARBA" id="ARBA00011654"/>
    </source>
</evidence>
<keyword evidence="4" id="KW-0575">Peroxidase</keyword>
<dbReference type="PROSITE" id="PS51352">
    <property type="entry name" value="THIOREDOXIN_2"/>
    <property type="match status" value="1"/>
</dbReference>
<protein>
    <recommendedName>
        <fullName evidence="3">Alkyl hydroperoxide reductase C</fullName>
        <ecNumber evidence="2">1.11.1.26</ecNumber>
    </recommendedName>
    <alternativeName>
        <fullName evidence="8">Peroxiredoxin</fullName>
    </alternativeName>
</protein>
<accession>A0ABT1D995</accession>
<dbReference type="EC" id="1.11.1.26" evidence="2"/>
<evidence type="ECO:0000256" key="8">
    <source>
        <dbReference type="ARBA" id="ARBA00032077"/>
    </source>
</evidence>
<gene>
    <name evidence="11" type="ORF">JYK14_20440</name>
</gene>
<dbReference type="InterPro" id="IPR036249">
    <property type="entry name" value="Thioredoxin-like_sf"/>
</dbReference>
<dbReference type="Pfam" id="PF00578">
    <property type="entry name" value="AhpC-TSA"/>
    <property type="match status" value="1"/>
</dbReference>
<reference evidence="11 12" key="1">
    <citation type="submission" date="2021-12" db="EMBL/GenBank/DDBJ databases">
        <title>Siccirubricoccus leaddurans sp. nov., a high concentration Zn2+ tolerance bacterium.</title>
        <authorList>
            <person name="Cao Y."/>
        </authorList>
    </citation>
    <scope>NUCLEOTIDE SEQUENCE [LARGE SCALE GENOMIC DNA]</scope>
    <source>
        <strain evidence="11 12">KC 17139</strain>
    </source>
</reference>
<keyword evidence="12" id="KW-1185">Reference proteome</keyword>
<evidence type="ECO:0000256" key="3">
    <source>
        <dbReference type="ARBA" id="ARBA00017462"/>
    </source>
</evidence>
<organism evidence="11 12">
    <name type="scientific">Siccirubricoccus soli</name>
    <dbReference type="NCBI Taxonomy" id="2899147"/>
    <lineage>
        <taxon>Bacteria</taxon>
        <taxon>Pseudomonadati</taxon>
        <taxon>Pseudomonadota</taxon>
        <taxon>Alphaproteobacteria</taxon>
        <taxon>Acetobacterales</taxon>
        <taxon>Roseomonadaceae</taxon>
        <taxon>Siccirubricoccus</taxon>
    </lineage>
</organism>
<dbReference type="PANTHER" id="PTHR10681:SF121">
    <property type="entry name" value="ALKYL HYDROPEROXIDE REDUCTASE C"/>
    <property type="match status" value="1"/>
</dbReference>
<evidence type="ECO:0000313" key="12">
    <source>
        <dbReference type="Proteomes" id="UP001523392"/>
    </source>
</evidence>
<dbReference type="InterPro" id="IPR024706">
    <property type="entry name" value="Peroxiredoxin_AhpC-typ"/>
</dbReference>
<evidence type="ECO:0000259" key="10">
    <source>
        <dbReference type="PROSITE" id="PS51352"/>
    </source>
</evidence>
<comment type="catalytic activity">
    <reaction evidence="9">
        <text>a hydroperoxide + NADH + H(+) = an alcohol + NAD(+) + H2O</text>
        <dbReference type="Rhea" id="RHEA:62628"/>
        <dbReference type="ChEBI" id="CHEBI:15377"/>
        <dbReference type="ChEBI" id="CHEBI:15378"/>
        <dbReference type="ChEBI" id="CHEBI:30879"/>
        <dbReference type="ChEBI" id="CHEBI:35924"/>
        <dbReference type="ChEBI" id="CHEBI:57540"/>
        <dbReference type="ChEBI" id="CHEBI:57945"/>
        <dbReference type="EC" id="1.11.1.26"/>
    </reaction>
</comment>
<comment type="caution">
    <text evidence="11">The sequence shown here is derived from an EMBL/GenBank/DDBJ whole genome shotgun (WGS) entry which is preliminary data.</text>
</comment>
<feature type="domain" description="Thioredoxin" evidence="10">
    <location>
        <begin position="2"/>
        <end position="166"/>
    </location>
</feature>
<dbReference type="PANTHER" id="PTHR10681">
    <property type="entry name" value="THIOREDOXIN PEROXIDASE"/>
    <property type="match status" value="1"/>
</dbReference>
<dbReference type="InterPro" id="IPR050217">
    <property type="entry name" value="Peroxiredoxin"/>
</dbReference>
<dbReference type="SUPFAM" id="SSF52833">
    <property type="entry name" value="Thioredoxin-like"/>
    <property type="match status" value="1"/>
</dbReference>
<evidence type="ECO:0000256" key="9">
    <source>
        <dbReference type="ARBA" id="ARBA00047572"/>
    </source>
</evidence>
<sequence length="192" mass="21010">MLTVGDKFPSFKLTAVKAGPEGLGGPGKSFTEITSESNPGKWKIVFFWPKDFTFICPTEIAAFGKLAGEFADRDAVVYGVSTDSEFVHLNWRVYNEDIKNLEIPMLADTKKELSEALGILAKDEGVALRATFIVDPDGTIQWASVNGLNVGRNPQEVLRVLDALQTDELCPCNWEKGKDALNPQKLFEAAAA</sequence>
<evidence type="ECO:0000256" key="6">
    <source>
        <dbReference type="ARBA" id="ARBA00023002"/>
    </source>
</evidence>
<keyword evidence="7" id="KW-0676">Redox-active center</keyword>
<evidence type="ECO:0000313" key="11">
    <source>
        <dbReference type="EMBL" id="MCO6418513.1"/>
    </source>
</evidence>
<dbReference type="PIRSF" id="PIRSF000239">
    <property type="entry name" value="AHPC"/>
    <property type="match status" value="1"/>
</dbReference>
<keyword evidence="5" id="KW-0049">Antioxidant</keyword>
<evidence type="ECO:0000256" key="2">
    <source>
        <dbReference type="ARBA" id="ARBA00013021"/>
    </source>
</evidence>
<dbReference type="RefSeq" id="WP_252955143.1">
    <property type="nucleotide sequence ID" value="NZ_JAFIRR010000136.1"/>
</dbReference>
<proteinExistence type="predicted"/>
<dbReference type="EMBL" id="JAFIRR010000136">
    <property type="protein sequence ID" value="MCO6418513.1"/>
    <property type="molecule type" value="Genomic_DNA"/>
</dbReference>
<evidence type="ECO:0000256" key="5">
    <source>
        <dbReference type="ARBA" id="ARBA00022862"/>
    </source>
</evidence>
<name>A0ABT1D995_9PROT</name>
<evidence type="ECO:0000256" key="4">
    <source>
        <dbReference type="ARBA" id="ARBA00022559"/>
    </source>
</evidence>
<keyword evidence="6" id="KW-0560">Oxidoreductase</keyword>
<dbReference type="CDD" id="cd03015">
    <property type="entry name" value="PRX_Typ2cys"/>
    <property type="match status" value="1"/>
</dbReference>
<evidence type="ECO:0000256" key="7">
    <source>
        <dbReference type="ARBA" id="ARBA00023284"/>
    </source>
</evidence>
<comment type="subunit">
    <text evidence="1">Homodimer; disulfide-linked, upon oxidation. 5 homodimers assemble to form a ring-like decamer.</text>
</comment>
<dbReference type="InterPro" id="IPR013766">
    <property type="entry name" value="Thioredoxin_domain"/>
</dbReference>
<dbReference type="Gene3D" id="3.40.30.10">
    <property type="entry name" value="Glutaredoxin"/>
    <property type="match status" value="1"/>
</dbReference>
<dbReference type="InterPro" id="IPR000866">
    <property type="entry name" value="AhpC/TSA"/>
</dbReference>
<dbReference type="Proteomes" id="UP001523392">
    <property type="component" value="Unassembled WGS sequence"/>
</dbReference>